<reference evidence="1 2" key="1">
    <citation type="submission" date="2023-10" db="EMBL/GenBank/DDBJ databases">
        <title>Chromosome-scale genome assembly provides insights into flower coloration mechanisms of Canna indica.</title>
        <authorList>
            <person name="Li C."/>
        </authorList>
    </citation>
    <scope>NUCLEOTIDE SEQUENCE [LARGE SCALE GENOMIC DNA]</scope>
    <source>
        <tissue evidence="1">Flower</tissue>
    </source>
</reference>
<name>A0AAQ3JU27_9LILI</name>
<keyword evidence="2" id="KW-1185">Reference proteome</keyword>
<organism evidence="1 2">
    <name type="scientific">Canna indica</name>
    <name type="common">Indian-shot</name>
    <dbReference type="NCBI Taxonomy" id="4628"/>
    <lineage>
        <taxon>Eukaryota</taxon>
        <taxon>Viridiplantae</taxon>
        <taxon>Streptophyta</taxon>
        <taxon>Embryophyta</taxon>
        <taxon>Tracheophyta</taxon>
        <taxon>Spermatophyta</taxon>
        <taxon>Magnoliopsida</taxon>
        <taxon>Liliopsida</taxon>
        <taxon>Zingiberales</taxon>
        <taxon>Cannaceae</taxon>
        <taxon>Canna</taxon>
    </lineage>
</organism>
<dbReference type="Proteomes" id="UP001327560">
    <property type="component" value="Chromosome 2"/>
</dbReference>
<gene>
    <name evidence="1" type="ORF">Cni_G04779</name>
</gene>
<sequence>MAMHAIANNAGKWITGQKTMLQFHGHSIFRFKVSYLSVLLFDLHPVLSTVSKASFLPHSGFRYLPTYNSTTSVRWLAGGGPLLLTRTSSG</sequence>
<accession>A0AAQ3JU27</accession>
<dbReference type="AlphaFoldDB" id="A0AAQ3JU27"/>
<protein>
    <submittedName>
        <fullName evidence="1">Uncharacterized protein</fullName>
    </submittedName>
</protein>
<dbReference type="EMBL" id="CP136891">
    <property type="protein sequence ID" value="WOK96072.1"/>
    <property type="molecule type" value="Genomic_DNA"/>
</dbReference>
<evidence type="ECO:0000313" key="2">
    <source>
        <dbReference type="Proteomes" id="UP001327560"/>
    </source>
</evidence>
<proteinExistence type="predicted"/>
<evidence type="ECO:0000313" key="1">
    <source>
        <dbReference type="EMBL" id="WOK96072.1"/>
    </source>
</evidence>